<evidence type="ECO:0000313" key="3">
    <source>
        <dbReference type="Proteomes" id="UP001458880"/>
    </source>
</evidence>
<comment type="caution">
    <text evidence="2">The sequence shown here is derived from an EMBL/GenBank/DDBJ whole genome shotgun (WGS) entry which is preliminary data.</text>
</comment>
<dbReference type="EMBL" id="JASPKY010000949">
    <property type="protein sequence ID" value="KAK9679980.1"/>
    <property type="molecule type" value="Genomic_DNA"/>
</dbReference>
<organism evidence="2 3">
    <name type="scientific">Popillia japonica</name>
    <name type="common">Japanese beetle</name>
    <dbReference type="NCBI Taxonomy" id="7064"/>
    <lineage>
        <taxon>Eukaryota</taxon>
        <taxon>Metazoa</taxon>
        <taxon>Ecdysozoa</taxon>
        <taxon>Arthropoda</taxon>
        <taxon>Hexapoda</taxon>
        <taxon>Insecta</taxon>
        <taxon>Pterygota</taxon>
        <taxon>Neoptera</taxon>
        <taxon>Endopterygota</taxon>
        <taxon>Coleoptera</taxon>
        <taxon>Polyphaga</taxon>
        <taxon>Scarabaeiformia</taxon>
        <taxon>Scarabaeidae</taxon>
        <taxon>Rutelinae</taxon>
        <taxon>Popillia</taxon>
    </lineage>
</organism>
<feature type="compositionally biased region" description="Polar residues" evidence="1">
    <location>
        <begin position="17"/>
        <end position="33"/>
    </location>
</feature>
<evidence type="ECO:0000256" key="1">
    <source>
        <dbReference type="SAM" id="MobiDB-lite"/>
    </source>
</evidence>
<dbReference type="AlphaFoldDB" id="A0AAW1HTU0"/>
<feature type="region of interest" description="Disordered" evidence="1">
    <location>
        <begin position="1"/>
        <end position="33"/>
    </location>
</feature>
<gene>
    <name evidence="2" type="ORF">QE152_g39516</name>
</gene>
<name>A0AAW1HTU0_POPJA</name>
<protein>
    <submittedName>
        <fullName evidence="2">Uncharacterized protein</fullName>
    </submittedName>
</protein>
<reference evidence="2 3" key="1">
    <citation type="journal article" date="2024" name="BMC Genomics">
        <title>De novo assembly and annotation of Popillia japonica's genome with initial clues to its potential as an invasive pest.</title>
        <authorList>
            <person name="Cucini C."/>
            <person name="Boschi S."/>
            <person name="Funari R."/>
            <person name="Cardaioli E."/>
            <person name="Iannotti N."/>
            <person name="Marturano G."/>
            <person name="Paoli F."/>
            <person name="Bruttini M."/>
            <person name="Carapelli A."/>
            <person name="Frati F."/>
            <person name="Nardi F."/>
        </authorList>
    </citation>
    <scope>NUCLEOTIDE SEQUENCE [LARGE SCALE GENOMIC DNA]</scope>
    <source>
        <strain evidence="2">DMR45628</strain>
    </source>
</reference>
<dbReference type="Proteomes" id="UP001458880">
    <property type="component" value="Unassembled WGS sequence"/>
</dbReference>
<proteinExistence type="predicted"/>
<evidence type="ECO:0000313" key="2">
    <source>
        <dbReference type="EMBL" id="KAK9679980.1"/>
    </source>
</evidence>
<keyword evidence="3" id="KW-1185">Reference proteome</keyword>
<sequence length="104" mass="12251">MDFNYDSLSDQKDFNDPMQSIPTTICEPSNSNVKSSQEHTYVSGENCTNHNIHAEYSEELKILEENFRKLHQFAHTHPFKHMVKNIKELNAKISNIEHEKVYHF</sequence>
<accession>A0AAW1HTU0</accession>